<sequence length="188" mass="20286">MQGGGCRRTPAPASQALAMEQCQVERWEGKASAKLPCTKADEAWSLLSSFCSIHLWLPSIDCRMVAGTEGQPGCVRYCTSPPGGDGSDAAYWAAEELLAFDPVGRSYSYKVAENNMGFGRYVATLRAVPLPGDERGCELQWSFDCDPLPAWTKEGLVAYLQVNLDGIAKRVEDAVRTAAALSNSQVSE</sequence>
<gene>
    <name evidence="1" type="ORF">MUK42_23858</name>
</gene>
<dbReference type="AlphaFoldDB" id="A0A9E7GGT8"/>
<dbReference type="EMBL" id="CP097508">
    <property type="protein sequence ID" value="URE12012.1"/>
    <property type="molecule type" value="Genomic_DNA"/>
</dbReference>
<dbReference type="PANTHER" id="PTHR33789">
    <property type="entry name" value="LACHRYMATORY-FACTOR SYNTHASE"/>
    <property type="match status" value="1"/>
</dbReference>
<reference evidence="1" key="1">
    <citation type="submission" date="2022-05" db="EMBL/GenBank/DDBJ databases">
        <title>The Musa troglodytarum L. genome provides insights into the mechanism of non-climacteric behaviour and enrichment of carotenoids.</title>
        <authorList>
            <person name="Wang J."/>
        </authorList>
    </citation>
    <scope>NUCLEOTIDE SEQUENCE</scope>
    <source>
        <tissue evidence="1">Leaf</tissue>
    </source>
</reference>
<organism evidence="1 2">
    <name type="scientific">Musa troglodytarum</name>
    <name type="common">fe'i banana</name>
    <dbReference type="NCBI Taxonomy" id="320322"/>
    <lineage>
        <taxon>Eukaryota</taxon>
        <taxon>Viridiplantae</taxon>
        <taxon>Streptophyta</taxon>
        <taxon>Embryophyta</taxon>
        <taxon>Tracheophyta</taxon>
        <taxon>Spermatophyta</taxon>
        <taxon>Magnoliopsida</taxon>
        <taxon>Liliopsida</taxon>
        <taxon>Zingiberales</taxon>
        <taxon>Musaceae</taxon>
        <taxon>Musa</taxon>
    </lineage>
</organism>
<dbReference type="InterPro" id="IPR053249">
    <property type="entry name" value="LFS"/>
</dbReference>
<keyword evidence="2" id="KW-1185">Reference proteome</keyword>
<evidence type="ECO:0000313" key="2">
    <source>
        <dbReference type="Proteomes" id="UP001055439"/>
    </source>
</evidence>
<dbReference type="Pfam" id="PF10604">
    <property type="entry name" value="Polyketide_cyc2"/>
    <property type="match status" value="1"/>
</dbReference>
<protein>
    <submittedName>
        <fullName evidence="1">Polyketide cyclase / dehydrase and lipid transport</fullName>
    </submittedName>
</protein>
<accession>A0A9E7GGT8</accession>
<dbReference type="PANTHER" id="PTHR33789:SF11">
    <property type="entry name" value="OS05G0202300 PROTEIN"/>
    <property type="match status" value="1"/>
</dbReference>
<evidence type="ECO:0000313" key="1">
    <source>
        <dbReference type="EMBL" id="URE12012.1"/>
    </source>
</evidence>
<dbReference type="Proteomes" id="UP001055439">
    <property type="component" value="Chromosome 6"/>
</dbReference>
<dbReference type="InterPro" id="IPR023393">
    <property type="entry name" value="START-like_dom_sf"/>
</dbReference>
<proteinExistence type="predicted"/>
<dbReference type="SUPFAM" id="SSF55961">
    <property type="entry name" value="Bet v1-like"/>
    <property type="match status" value="1"/>
</dbReference>
<dbReference type="InterPro" id="IPR019587">
    <property type="entry name" value="Polyketide_cyclase/dehydratase"/>
</dbReference>
<dbReference type="OrthoDB" id="1928994at2759"/>
<dbReference type="CDD" id="cd07821">
    <property type="entry name" value="PYR_PYL_RCAR_like"/>
    <property type="match status" value="1"/>
</dbReference>
<dbReference type="Gene3D" id="3.30.530.20">
    <property type="match status" value="1"/>
</dbReference>
<name>A0A9E7GGT8_9LILI</name>